<dbReference type="EMBL" id="QFOD01000006">
    <property type="protein sequence ID" value="PZP33381.1"/>
    <property type="molecule type" value="Genomic_DNA"/>
</dbReference>
<dbReference type="AlphaFoldDB" id="A0A2W5DNM9"/>
<proteinExistence type="predicted"/>
<comment type="caution">
    <text evidence="2">The sequence shown here is derived from an EMBL/GenBank/DDBJ whole genome shotgun (WGS) entry which is preliminary data.</text>
</comment>
<evidence type="ECO:0000256" key="1">
    <source>
        <dbReference type="SAM" id="SignalP"/>
    </source>
</evidence>
<dbReference type="PROSITE" id="PS51257">
    <property type="entry name" value="PROKAR_LIPOPROTEIN"/>
    <property type="match status" value="1"/>
</dbReference>
<dbReference type="Proteomes" id="UP000249633">
    <property type="component" value="Unassembled WGS sequence"/>
</dbReference>
<feature type="signal peptide" evidence="1">
    <location>
        <begin position="1"/>
        <end position="19"/>
    </location>
</feature>
<sequence length="143" mass="15245">MRLPLLAPLALSLLLTACATTRPVNQAQLAALSPQMTAADVERTLGDATPLLSFEMPYGAQRAAVRQFNVVVGSRTEMMTVCTPNCMVIPTQVAVTAPLVVMQGLPERRLLAWGTLEQLSKDASPEQNAVATEVRARMAAAAK</sequence>
<organism evidence="2 3">
    <name type="scientific">Roseateles depolymerans</name>
    <dbReference type="NCBI Taxonomy" id="76731"/>
    <lineage>
        <taxon>Bacteria</taxon>
        <taxon>Pseudomonadati</taxon>
        <taxon>Pseudomonadota</taxon>
        <taxon>Betaproteobacteria</taxon>
        <taxon>Burkholderiales</taxon>
        <taxon>Sphaerotilaceae</taxon>
        <taxon>Roseateles</taxon>
    </lineage>
</organism>
<keyword evidence="1" id="KW-0732">Signal</keyword>
<evidence type="ECO:0008006" key="4">
    <source>
        <dbReference type="Google" id="ProtNLM"/>
    </source>
</evidence>
<evidence type="ECO:0000313" key="3">
    <source>
        <dbReference type="Proteomes" id="UP000249633"/>
    </source>
</evidence>
<gene>
    <name evidence="2" type="ORF">DI603_08400</name>
</gene>
<evidence type="ECO:0000313" key="2">
    <source>
        <dbReference type="EMBL" id="PZP33381.1"/>
    </source>
</evidence>
<protein>
    <recommendedName>
        <fullName evidence="4">Lipoprotein</fullName>
    </recommendedName>
</protein>
<accession>A0A2W5DNM9</accession>
<name>A0A2W5DNM9_9BURK</name>
<reference evidence="2 3" key="1">
    <citation type="submission" date="2017-08" db="EMBL/GenBank/DDBJ databases">
        <title>Infants hospitalized years apart are colonized by the same room-sourced microbial strains.</title>
        <authorList>
            <person name="Brooks B."/>
            <person name="Olm M.R."/>
            <person name="Firek B.A."/>
            <person name="Baker R."/>
            <person name="Thomas B.C."/>
            <person name="Morowitz M.J."/>
            <person name="Banfield J.F."/>
        </authorList>
    </citation>
    <scope>NUCLEOTIDE SEQUENCE [LARGE SCALE GENOMIC DNA]</scope>
    <source>
        <strain evidence="2">S2_012_000_R2_81</strain>
    </source>
</reference>
<feature type="chain" id="PRO_5015862533" description="Lipoprotein" evidence="1">
    <location>
        <begin position="20"/>
        <end position="143"/>
    </location>
</feature>